<organism evidence="4 5">
    <name type="scientific">Peptostreptococcus russellii</name>
    <dbReference type="NCBI Taxonomy" id="215200"/>
    <lineage>
        <taxon>Bacteria</taxon>
        <taxon>Bacillati</taxon>
        <taxon>Bacillota</taxon>
        <taxon>Clostridia</taxon>
        <taxon>Peptostreptococcales</taxon>
        <taxon>Peptostreptococcaceae</taxon>
        <taxon>Peptostreptococcus</taxon>
    </lineage>
</organism>
<keyword evidence="5" id="KW-1185">Reference proteome</keyword>
<name>A0A1H8GN72_9FIRM</name>
<dbReference type="GO" id="GO:0008360">
    <property type="term" value="P:regulation of cell shape"/>
    <property type="evidence" value="ECO:0007669"/>
    <property type="project" value="UniProtKB-UniRule"/>
</dbReference>
<evidence type="ECO:0000313" key="5">
    <source>
        <dbReference type="Proteomes" id="UP000199512"/>
    </source>
</evidence>
<dbReference type="NCBIfam" id="TIGR01826">
    <property type="entry name" value="CofD_related"/>
    <property type="match status" value="1"/>
</dbReference>
<keyword evidence="3" id="KW-0812">Transmembrane</keyword>
<comment type="function">
    <text evidence="2">Required for morphogenesis under gluconeogenic growth conditions.</text>
</comment>
<dbReference type="Proteomes" id="UP000199512">
    <property type="component" value="Unassembled WGS sequence"/>
</dbReference>
<sequence length="383" mass="42079">MQIQLSGTELVLSLLAFLGVIAFIVALFVSYKFLKLYKKALHQSQITFQKIEQQINEPNVVVIGGGTGQSVFLRGLKHDTKNITAIVTVADDGGGSGALREDLGMLPPGDIRNCLLALANIEPTMNEVMQYRFPEGALKGQSFGNLFIAAMTGLYDNFETAVYKMSQIFAITGKVLPVTMDDINLVAELEDGSTIVGESNIPKEAKKKNTKIKKMSLDKKDVKPLEEVIHSIENADAIVIGPGSLYTSILPNLLVEDVIEALSKSKAPKIYVCNIMTQPGETDGKNVLDHVKVLIDHAGTNFIDYVVSNNDQLPSGVFERYAKDGAELVLLDDYQKEELNRMGITYVEQQLIEIKNGYIRHDAELVSSSVLKIAVKHSYTNNI</sequence>
<comment type="subcellular location">
    <subcellularLocation>
        <location evidence="2">Cytoplasm</location>
    </subcellularLocation>
</comment>
<dbReference type="InterPro" id="IPR038136">
    <property type="entry name" value="CofD-like_dom_sf"/>
</dbReference>
<evidence type="ECO:0000256" key="1">
    <source>
        <dbReference type="ARBA" id="ARBA00022490"/>
    </source>
</evidence>
<dbReference type="InterPro" id="IPR002882">
    <property type="entry name" value="CofD"/>
</dbReference>
<dbReference type="AlphaFoldDB" id="A0A1H8GN72"/>
<reference evidence="4 5" key="1">
    <citation type="submission" date="2016-10" db="EMBL/GenBank/DDBJ databases">
        <authorList>
            <person name="de Groot N.N."/>
        </authorList>
    </citation>
    <scope>NUCLEOTIDE SEQUENCE [LARGE SCALE GENOMIC DNA]</scope>
    <source>
        <strain evidence="4 5">Calf135</strain>
    </source>
</reference>
<evidence type="ECO:0000313" key="4">
    <source>
        <dbReference type="EMBL" id="SEN45472.1"/>
    </source>
</evidence>
<dbReference type="Gene3D" id="3.40.50.10680">
    <property type="entry name" value="CofD-like domains"/>
    <property type="match status" value="1"/>
</dbReference>
<feature type="transmembrane region" description="Helical" evidence="3">
    <location>
        <begin position="12"/>
        <end position="34"/>
    </location>
</feature>
<dbReference type="InterPro" id="IPR010119">
    <property type="entry name" value="Gluconeogen_factor"/>
</dbReference>
<evidence type="ECO:0000256" key="3">
    <source>
        <dbReference type="SAM" id="Phobius"/>
    </source>
</evidence>
<dbReference type="STRING" id="215200.SAMN05216454_10447"/>
<keyword evidence="3" id="KW-0472">Membrane</keyword>
<dbReference type="EMBL" id="FODF01000004">
    <property type="protein sequence ID" value="SEN45472.1"/>
    <property type="molecule type" value="Genomic_DNA"/>
</dbReference>
<keyword evidence="3" id="KW-1133">Transmembrane helix</keyword>
<dbReference type="GO" id="GO:0005737">
    <property type="term" value="C:cytoplasm"/>
    <property type="evidence" value="ECO:0007669"/>
    <property type="project" value="UniProtKB-SubCell"/>
</dbReference>
<comment type="similarity">
    <text evidence="2">Belongs to the gluconeogenesis factor family.</text>
</comment>
<evidence type="ECO:0000256" key="2">
    <source>
        <dbReference type="HAMAP-Rule" id="MF_00973"/>
    </source>
</evidence>
<dbReference type="CDD" id="cd07187">
    <property type="entry name" value="YvcK_like"/>
    <property type="match status" value="1"/>
</dbReference>
<dbReference type="GO" id="GO:0043743">
    <property type="term" value="F:LPPG:FO 2-phospho-L-lactate transferase activity"/>
    <property type="evidence" value="ECO:0007669"/>
    <property type="project" value="InterPro"/>
</dbReference>
<dbReference type="RefSeq" id="WP_091974747.1">
    <property type="nucleotide sequence ID" value="NZ_CAUWDX010000002.1"/>
</dbReference>
<dbReference type="HAMAP" id="MF_00973">
    <property type="entry name" value="Gluconeogen_factor"/>
    <property type="match status" value="1"/>
</dbReference>
<proteinExistence type="inferred from homology"/>
<protein>
    <recommendedName>
        <fullName evidence="2">Putative gluconeogenesis factor</fullName>
    </recommendedName>
</protein>
<dbReference type="PANTHER" id="PTHR30135">
    <property type="entry name" value="UNCHARACTERIZED PROTEIN YVCK-RELATED"/>
    <property type="match status" value="1"/>
</dbReference>
<dbReference type="SUPFAM" id="SSF142338">
    <property type="entry name" value="CofD-like"/>
    <property type="match status" value="1"/>
</dbReference>
<accession>A0A1H8GN72</accession>
<dbReference type="PANTHER" id="PTHR30135:SF3">
    <property type="entry name" value="GLUCONEOGENESIS FACTOR-RELATED"/>
    <property type="match status" value="1"/>
</dbReference>
<dbReference type="Pfam" id="PF01933">
    <property type="entry name" value="CofD"/>
    <property type="match status" value="1"/>
</dbReference>
<keyword evidence="1 2" id="KW-0963">Cytoplasm</keyword>
<dbReference type="OrthoDB" id="9783842at2"/>
<gene>
    <name evidence="4" type="ORF">SAMN05216454_10447</name>
</gene>